<dbReference type="AlphaFoldDB" id="A0A8B6J086"/>
<organism evidence="2 3">
    <name type="scientific">Streptococcus pyogenes</name>
    <dbReference type="NCBI Taxonomy" id="1314"/>
    <lineage>
        <taxon>Bacteria</taxon>
        <taxon>Bacillati</taxon>
        <taxon>Bacillota</taxon>
        <taxon>Bacilli</taxon>
        <taxon>Lactobacillales</taxon>
        <taxon>Streptococcaceae</taxon>
        <taxon>Streptococcus</taxon>
    </lineage>
</organism>
<evidence type="ECO:0000313" key="3">
    <source>
        <dbReference type="Proteomes" id="UP000353394"/>
    </source>
</evidence>
<feature type="compositionally biased region" description="Basic and acidic residues" evidence="1">
    <location>
        <begin position="57"/>
        <end position="73"/>
    </location>
</feature>
<reference evidence="2 3" key="1">
    <citation type="submission" date="2019-04" db="EMBL/GenBank/DDBJ databases">
        <authorList>
            <consortium name="Pathogen Informatics"/>
        </authorList>
    </citation>
    <scope>NUCLEOTIDE SEQUENCE [LARGE SCALE GENOMIC DNA]</scope>
    <source>
        <strain evidence="2 3">K36395</strain>
    </source>
</reference>
<feature type="compositionally biased region" description="Polar residues" evidence="1">
    <location>
        <begin position="45"/>
        <end position="56"/>
    </location>
</feature>
<dbReference type="RefSeq" id="WP_247593144.1">
    <property type="nucleotide sequence ID" value="NZ_CAAIJB010000004.1"/>
</dbReference>
<sequence>MRRKIEKYIKWTVLFLTLFGTVLLISRPVSADQMVNQSERTNNVRVLTDSDGYSTNEGRDREFGKQKGNDDGKNGYWPNVNRQEITIPKGIDYPDKYRDGYEEGYSEGWHKEHPFQGAIFDVFVSIWGVVSGLFSEAN</sequence>
<dbReference type="Proteomes" id="UP000353394">
    <property type="component" value="Unassembled WGS sequence"/>
</dbReference>
<protein>
    <submittedName>
        <fullName evidence="2">Uncharacterized protein</fullName>
    </submittedName>
</protein>
<evidence type="ECO:0000256" key="1">
    <source>
        <dbReference type="SAM" id="MobiDB-lite"/>
    </source>
</evidence>
<comment type="caution">
    <text evidence="2">The sequence shown here is derived from an EMBL/GenBank/DDBJ whole genome shotgun (WGS) entry which is preliminary data.</text>
</comment>
<evidence type="ECO:0000313" key="2">
    <source>
        <dbReference type="EMBL" id="VHD00757.1"/>
    </source>
</evidence>
<proteinExistence type="predicted"/>
<dbReference type="EMBL" id="CAAIJW010000003">
    <property type="protein sequence ID" value="VHD00757.1"/>
    <property type="molecule type" value="Genomic_DNA"/>
</dbReference>
<gene>
    <name evidence="2" type="ORF">SAMEA1711581_00513</name>
</gene>
<accession>A0A8B6J086</accession>
<feature type="region of interest" description="Disordered" evidence="1">
    <location>
        <begin position="45"/>
        <end position="81"/>
    </location>
</feature>
<name>A0A8B6J086_STRPY</name>